<keyword evidence="2" id="KW-0238">DNA-binding</keyword>
<gene>
    <name evidence="2" type="ORF">GEAMG1_2051</name>
</gene>
<sequence length="122" mass="13791">MDIRPIKTDEDYRAALAEIEQLFDAQPDTPEGDRLDVLATLVEAYEQRLFAIPAPDPVEAIRYHMESRGLSRQDLEAALGSRARVSEILNHKRPLSLTMIRNLHNRFGIPAESLIQPCRLAA</sequence>
<dbReference type="InterPro" id="IPR010982">
    <property type="entry name" value="Lambda_DNA-bd_dom_sf"/>
</dbReference>
<evidence type="ECO:0000259" key="1">
    <source>
        <dbReference type="PROSITE" id="PS50943"/>
    </source>
</evidence>
<dbReference type="PANTHER" id="PTHR40455:SF1">
    <property type="entry name" value="ANTITOXIN HIGA"/>
    <property type="match status" value="1"/>
</dbReference>
<dbReference type="EMBL" id="OW150024">
    <property type="protein sequence ID" value="CAH2031886.1"/>
    <property type="molecule type" value="Genomic_DNA"/>
</dbReference>
<accession>A0ABM9D9H7</accession>
<dbReference type="SUPFAM" id="SSF47413">
    <property type="entry name" value="lambda repressor-like DNA-binding domains"/>
    <property type="match status" value="1"/>
</dbReference>
<dbReference type="InterPro" id="IPR039060">
    <property type="entry name" value="Antitox_HigA"/>
</dbReference>
<dbReference type="Proteomes" id="UP001295463">
    <property type="component" value="Chromosome"/>
</dbReference>
<proteinExistence type="predicted"/>
<dbReference type="RefSeq" id="WP_305732676.1">
    <property type="nucleotide sequence ID" value="NZ_OW150024.1"/>
</dbReference>
<dbReference type="PANTHER" id="PTHR40455">
    <property type="entry name" value="ANTITOXIN HIGA"/>
    <property type="match status" value="1"/>
</dbReference>
<dbReference type="SMART" id="SM00530">
    <property type="entry name" value="HTH_XRE"/>
    <property type="match status" value="1"/>
</dbReference>
<feature type="domain" description="HTH cro/C1-type" evidence="1">
    <location>
        <begin position="61"/>
        <end position="114"/>
    </location>
</feature>
<name>A0ABM9D9H7_9BACT</name>
<dbReference type="Gene3D" id="1.10.260.40">
    <property type="entry name" value="lambda repressor-like DNA-binding domains"/>
    <property type="match status" value="1"/>
</dbReference>
<protein>
    <submittedName>
        <fullName evidence="2">DNA-binding protein</fullName>
    </submittedName>
</protein>
<evidence type="ECO:0000313" key="3">
    <source>
        <dbReference type="Proteomes" id="UP001295463"/>
    </source>
</evidence>
<dbReference type="Pfam" id="PF01381">
    <property type="entry name" value="HTH_3"/>
    <property type="match status" value="1"/>
</dbReference>
<dbReference type="PROSITE" id="PS50943">
    <property type="entry name" value="HTH_CROC1"/>
    <property type="match status" value="1"/>
</dbReference>
<organism evidence="2 3">
    <name type="scientific">Trichlorobacter ammonificans</name>
    <dbReference type="NCBI Taxonomy" id="2916410"/>
    <lineage>
        <taxon>Bacteria</taxon>
        <taxon>Pseudomonadati</taxon>
        <taxon>Thermodesulfobacteriota</taxon>
        <taxon>Desulfuromonadia</taxon>
        <taxon>Geobacterales</taxon>
        <taxon>Geobacteraceae</taxon>
        <taxon>Trichlorobacter</taxon>
    </lineage>
</organism>
<reference evidence="2 3" key="1">
    <citation type="submission" date="2022-03" db="EMBL/GenBank/DDBJ databases">
        <authorList>
            <person name="Koch H."/>
        </authorList>
    </citation>
    <scope>NUCLEOTIDE SEQUENCE [LARGE SCALE GENOMIC DNA]</scope>
    <source>
        <strain evidence="2 3">G1</strain>
    </source>
</reference>
<dbReference type="InterPro" id="IPR001387">
    <property type="entry name" value="Cro/C1-type_HTH"/>
</dbReference>
<keyword evidence="3" id="KW-1185">Reference proteome</keyword>
<dbReference type="GO" id="GO:0003677">
    <property type="term" value="F:DNA binding"/>
    <property type="evidence" value="ECO:0007669"/>
    <property type="project" value="UniProtKB-KW"/>
</dbReference>
<evidence type="ECO:0000313" key="2">
    <source>
        <dbReference type="EMBL" id="CAH2031886.1"/>
    </source>
</evidence>